<keyword evidence="4 7" id="KW-0812">Transmembrane</keyword>
<evidence type="ECO:0000313" key="10">
    <source>
        <dbReference type="EMBL" id="VTZ62435.1"/>
    </source>
</evidence>
<dbReference type="InterPro" id="IPR035906">
    <property type="entry name" value="MetI-like_sf"/>
</dbReference>
<evidence type="ECO:0000313" key="11">
    <source>
        <dbReference type="Proteomes" id="UP001190825"/>
    </source>
</evidence>
<gene>
    <name evidence="9" type="ORF">BMJ33_29525</name>
    <name evidence="10" type="ORF">EMEDMD4_380096</name>
</gene>
<comment type="similarity">
    <text evidence="7">Belongs to the binding-protein-dependent transport system permease family.</text>
</comment>
<dbReference type="SUPFAM" id="SSF161098">
    <property type="entry name" value="MetI-like"/>
    <property type="match status" value="1"/>
</dbReference>
<keyword evidence="3" id="KW-1003">Cell membrane</keyword>
<name>A0A508WYJ1_9HYPH</name>
<reference evidence="9 11" key="2">
    <citation type="journal article" date="2018" name="FEMS Microbiol. Ecol.">
        <title>Co-invading symbiotic mutualists of Medicago polymorpha retain high ancestral diversity and contain diverse accessory genomes.</title>
        <authorList>
            <person name="Porter S.S."/>
            <person name="Faber-Hammond J.J."/>
            <person name="Friesen M.L."/>
        </authorList>
    </citation>
    <scope>NUCLEOTIDE SEQUENCE [LARGE SCALE GENOMIC DNA]</scope>
    <source>
        <strain evidence="9 11">Str16</strain>
    </source>
</reference>
<evidence type="ECO:0000256" key="2">
    <source>
        <dbReference type="ARBA" id="ARBA00022448"/>
    </source>
</evidence>
<dbReference type="Proteomes" id="UP001190825">
    <property type="component" value="Unassembled WGS sequence"/>
</dbReference>
<evidence type="ECO:0000256" key="7">
    <source>
        <dbReference type="RuleBase" id="RU363032"/>
    </source>
</evidence>
<dbReference type="GeneID" id="61610734"/>
<evidence type="ECO:0000256" key="6">
    <source>
        <dbReference type="ARBA" id="ARBA00023136"/>
    </source>
</evidence>
<dbReference type="GO" id="GO:0055085">
    <property type="term" value="P:transmembrane transport"/>
    <property type="evidence" value="ECO:0007669"/>
    <property type="project" value="InterPro"/>
</dbReference>
<reference evidence="10" key="3">
    <citation type="submission" date="2019-06" db="EMBL/GenBank/DDBJ databases">
        <authorList>
            <person name="Le Quere A."/>
            <person name="Colella S."/>
        </authorList>
    </citation>
    <scope>NUCLEOTIDE SEQUENCE</scope>
    <source>
        <strain evidence="10">EmedicaeMD41</strain>
    </source>
</reference>
<comment type="subcellular location">
    <subcellularLocation>
        <location evidence="1 7">Cell membrane</location>
        <topology evidence="1 7">Multi-pass membrane protein</topology>
    </subcellularLocation>
</comment>
<dbReference type="Proteomes" id="UP000507954">
    <property type="component" value="Unassembled WGS sequence"/>
</dbReference>
<feature type="transmembrane region" description="Helical" evidence="7">
    <location>
        <begin position="234"/>
        <end position="252"/>
    </location>
</feature>
<evidence type="ECO:0000256" key="3">
    <source>
        <dbReference type="ARBA" id="ARBA00022475"/>
    </source>
</evidence>
<keyword evidence="2 7" id="KW-0813">Transport</keyword>
<dbReference type="OMA" id="TRWETLC"/>
<keyword evidence="5 7" id="KW-1133">Transmembrane helix</keyword>
<dbReference type="RefSeq" id="WP_012067355.1">
    <property type="nucleotide sequence ID" value="NZ_ATYC01000022.1"/>
</dbReference>
<dbReference type="AlphaFoldDB" id="A0A508WYJ1"/>
<dbReference type="GO" id="GO:0005886">
    <property type="term" value="C:plasma membrane"/>
    <property type="evidence" value="ECO:0007669"/>
    <property type="project" value="UniProtKB-SubCell"/>
</dbReference>
<dbReference type="EMBL" id="NBUC01000154">
    <property type="protein sequence ID" value="PLT95058.1"/>
    <property type="molecule type" value="Genomic_DNA"/>
</dbReference>
<sequence length="273" mass="30098">MTDSVAIHLRPRTLWISRAQRRGTAGILAVLLLWQISVWIIDLPPYFYPAPRDVLAAFGELIRNGILIEYLADSSWRYAVSVGTGLSLGIIFGLLIGLSGFWSRLLGSIIRFFYAIVEVAWIPLLVIWIGYGFPTILIAISYVVFFPVLYNTLTGVQTIQPVLINAVRTLGASRFQVLTSVILPAALPNIMTGLRVGAGFAFRGLIFAEMIAAGSGLGFLIFDGASTRQTDRVVVGMIMMGLLWLLMDRLLLRPIERATIERWGLVRAQGGES</sequence>
<feature type="transmembrane region" description="Helical" evidence="7">
    <location>
        <begin position="200"/>
        <end position="222"/>
    </location>
</feature>
<dbReference type="EMBL" id="CABFNB010000104">
    <property type="protein sequence ID" value="VTZ62435.1"/>
    <property type="molecule type" value="Genomic_DNA"/>
</dbReference>
<dbReference type="Gene3D" id="1.10.3720.10">
    <property type="entry name" value="MetI-like"/>
    <property type="match status" value="1"/>
</dbReference>
<feature type="transmembrane region" description="Helical" evidence="7">
    <location>
        <begin position="21"/>
        <end position="41"/>
    </location>
</feature>
<evidence type="ECO:0000256" key="1">
    <source>
        <dbReference type="ARBA" id="ARBA00004651"/>
    </source>
</evidence>
<dbReference type="Pfam" id="PF00528">
    <property type="entry name" value="BPD_transp_1"/>
    <property type="match status" value="1"/>
</dbReference>
<dbReference type="PROSITE" id="PS50928">
    <property type="entry name" value="ABC_TM1"/>
    <property type="match status" value="1"/>
</dbReference>
<dbReference type="PANTHER" id="PTHR30151">
    <property type="entry name" value="ALKANE SULFONATE ABC TRANSPORTER-RELATED, MEMBRANE SUBUNIT"/>
    <property type="match status" value="1"/>
</dbReference>
<feature type="transmembrane region" description="Helical" evidence="7">
    <location>
        <begin position="78"/>
        <end position="102"/>
    </location>
</feature>
<keyword evidence="11" id="KW-1185">Reference proteome</keyword>
<reference evidence="9" key="1">
    <citation type="submission" date="2017-04" db="EMBL/GenBank/DDBJ databases">
        <authorList>
            <person name="Porter S."/>
            <person name="Friesen M.L."/>
            <person name="Faber-Hammond J."/>
        </authorList>
    </citation>
    <scope>NUCLEOTIDE SEQUENCE</scope>
    <source>
        <strain evidence="9">Str16</strain>
    </source>
</reference>
<proteinExistence type="inferred from homology"/>
<feature type="transmembrane region" description="Helical" evidence="7">
    <location>
        <begin position="109"/>
        <end position="129"/>
    </location>
</feature>
<dbReference type="PANTHER" id="PTHR30151:SF0">
    <property type="entry name" value="ABC TRANSPORTER PERMEASE PROTEIN MJ0413-RELATED"/>
    <property type="match status" value="1"/>
</dbReference>
<protein>
    <submittedName>
        <fullName evidence="9">ABC transporter permease</fullName>
    </submittedName>
    <submittedName>
        <fullName evidence="10">Binding-protein-dependent transport systems inner membrane component</fullName>
    </submittedName>
</protein>
<feature type="domain" description="ABC transmembrane type-1" evidence="8">
    <location>
        <begin position="71"/>
        <end position="251"/>
    </location>
</feature>
<evidence type="ECO:0000256" key="5">
    <source>
        <dbReference type="ARBA" id="ARBA00022989"/>
    </source>
</evidence>
<evidence type="ECO:0000256" key="4">
    <source>
        <dbReference type="ARBA" id="ARBA00022692"/>
    </source>
</evidence>
<dbReference type="CDD" id="cd06261">
    <property type="entry name" value="TM_PBP2"/>
    <property type="match status" value="1"/>
</dbReference>
<feature type="transmembrane region" description="Helical" evidence="7">
    <location>
        <begin position="135"/>
        <end position="153"/>
    </location>
</feature>
<organism evidence="10">
    <name type="scientific">Sinorhizobium medicae</name>
    <dbReference type="NCBI Taxonomy" id="110321"/>
    <lineage>
        <taxon>Bacteria</taxon>
        <taxon>Pseudomonadati</taxon>
        <taxon>Pseudomonadota</taxon>
        <taxon>Alphaproteobacteria</taxon>
        <taxon>Hyphomicrobiales</taxon>
        <taxon>Rhizobiaceae</taxon>
        <taxon>Sinorhizobium/Ensifer group</taxon>
        <taxon>Sinorhizobium</taxon>
    </lineage>
</organism>
<accession>A0A508WYJ1</accession>
<evidence type="ECO:0000259" key="8">
    <source>
        <dbReference type="PROSITE" id="PS50928"/>
    </source>
</evidence>
<dbReference type="InterPro" id="IPR000515">
    <property type="entry name" value="MetI-like"/>
</dbReference>
<evidence type="ECO:0000313" key="9">
    <source>
        <dbReference type="EMBL" id="PLT95058.1"/>
    </source>
</evidence>
<keyword evidence="6 7" id="KW-0472">Membrane</keyword>